<dbReference type="Proteomes" id="UP000501891">
    <property type="component" value="Chromosome"/>
</dbReference>
<feature type="compositionally biased region" description="Gly residues" evidence="1">
    <location>
        <begin position="122"/>
        <end position="141"/>
    </location>
</feature>
<dbReference type="EMBL" id="CP051775">
    <property type="protein sequence ID" value="QJE74284.1"/>
    <property type="molecule type" value="Genomic_DNA"/>
</dbReference>
<sequence length="230" mass="21681">MADRPDDQPSPRESGMGTGAPTDRRDSPFKGEPFDLSQTVRGGEPAGAGGMPDPSGHRGIGGSGGTDQAGAGALPGRETPTAGGQDIGLPTEPAPDERAQGVVEQRTVNILAGQNEVAAGAGAAGGTGVGTSGAVGSGGSGASTSTDDPGQGGLPEASGPVGGTTGLGSGGPTDMPGSPAPAVGDSQRGEGTGRQTAAGRAVGDYEKARAEGQTPTDTNAGPVGGSNAGG</sequence>
<dbReference type="AlphaFoldDB" id="A0A858RA58"/>
<feature type="region of interest" description="Disordered" evidence="1">
    <location>
        <begin position="120"/>
        <end position="230"/>
    </location>
</feature>
<gene>
    <name evidence="2" type="ORF">HHL28_15435</name>
</gene>
<evidence type="ECO:0000313" key="3">
    <source>
        <dbReference type="Proteomes" id="UP000501891"/>
    </source>
</evidence>
<evidence type="ECO:0000313" key="2">
    <source>
        <dbReference type="EMBL" id="QJE74284.1"/>
    </source>
</evidence>
<proteinExistence type="predicted"/>
<name>A0A858RA58_9PROT</name>
<feature type="compositionally biased region" description="Basic and acidic residues" evidence="1">
    <location>
        <begin position="1"/>
        <end position="10"/>
    </location>
</feature>
<feature type="compositionally biased region" description="Basic and acidic residues" evidence="1">
    <location>
        <begin position="22"/>
        <end position="33"/>
    </location>
</feature>
<feature type="compositionally biased region" description="Gly residues" evidence="1">
    <location>
        <begin position="58"/>
        <end position="67"/>
    </location>
</feature>
<reference evidence="2" key="1">
    <citation type="submission" date="2020-04" db="EMBL/GenBank/DDBJ databases">
        <title>A desert anoxygenic phototrophic bacterium fixes CO2 using RubisCO under aerobic conditions.</title>
        <authorList>
            <person name="Tang K."/>
        </authorList>
    </citation>
    <scope>NUCLEOTIDE SEQUENCE [LARGE SCALE GENOMIC DNA]</scope>
    <source>
        <strain evidence="2">MIMtkB3</strain>
    </source>
</reference>
<evidence type="ECO:0000256" key="1">
    <source>
        <dbReference type="SAM" id="MobiDB-lite"/>
    </source>
</evidence>
<keyword evidence="3" id="KW-1185">Reference proteome</keyword>
<accession>A0A858RA58</accession>
<feature type="compositionally biased region" description="Gly residues" evidence="1">
    <location>
        <begin position="160"/>
        <end position="171"/>
    </location>
</feature>
<dbReference type="KEGG" id="acru:HHL28_15435"/>
<protein>
    <submittedName>
        <fullName evidence="2">Uncharacterized protein</fullName>
    </submittedName>
</protein>
<feature type="region of interest" description="Disordered" evidence="1">
    <location>
        <begin position="1"/>
        <end position="107"/>
    </location>
</feature>
<organism evidence="2 3">
    <name type="scientific">Aerophototrophica crusticola</name>
    <dbReference type="NCBI Taxonomy" id="1709002"/>
    <lineage>
        <taxon>Bacteria</taxon>
        <taxon>Pseudomonadati</taxon>
        <taxon>Pseudomonadota</taxon>
        <taxon>Alphaproteobacteria</taxon>
        <taxon>Rhodospirillales</taxon>
        <taxon>Rhodospirillaceae</taxon>
        <taxon>Aerophototrophica</taxon>
    </lineage>
</organism>